<organism evidence="2">
    <name type="scientific">uncultured Sulfurovum sp</name>
    <dbReference type="NCBI Taxonomy" id="269237"/>
    <lineage>
        <taxon>Bacteria</taxon>
        <taxon>Pseudomonadati</taxon>
        <taxon>Campylobacterota</taxon>
        <taxon>Epsilonproteobacteria</taxon>
        <taxon>Campylobacterales</taxon>
        <taxon>Sulfurovaceae</taxon>
        <taxon>Sulfurovum</taxon>
        <taxon>environmental samples</taxon>
    </lineage>
</organism>
<sequence>MKKTAFLSFLSLVTVTFVFAEELSSPSHFEALPFSKADESLPIAKTLEEEARDKEKIQTLELEENNNTDVIQEAKIQDENISVVSVQEEAQVQALSYETVLAQAKRENKIIMLSIRSTDCKYCDRMDEETLSDESVKQELAKDFLILHYNQDLEALPLELQEGATPMFIFVNKNEDILNMYPGMRNPEEFKEALTQILTQ</sequence>
<dbReference type="SUPFAM" id="SSF52833">
    <property type="entry name" value="Thioredoxin-like"/>
    <property type="match status" value="1"/>
</dbReference>
<dbReference type="Pfam" id="PF13899">
    <property type="entry name" value="Thioredoxin_7"/>
    <property type="match status" value="1"/>
</dbReference>
<evidence type="ECO:0000256" key="1">
    <source>
        <dbReference type="SAM" id="SignalP"/>
    </source>
</evidence>
<name>A0A6S6TRZ1_9BACT</name>
<evidence type="ECO:0008006" key="3">
    <source>
        <dbReference type="Google" id="ProtNLM"/>
    </source>
</evidence>
<proteinExistence type="predicted"/>
<dbReference type="AlphaFoldDB" id="A0A6S6TRZ1"/>
<evidence type="ECO:0000313" key="2">
    <source>
        <dbReference type="EMBL" id="CAA6822085.1"/>
    </source>
</evidence>
<keyword evidence="1" id="KW-0732">Signal</keyword>
<gene>
    <name evidence="2" type="ORF">HELGO_WM5656</name>
</gene>
<feature type="chain" id="PRO_5027650098" description="Thioredoxin domain-containing protein" evidence="1">
    <location>
        <begin position="21"/>
        <end position="200"/>
    </location>
</feature>
<accession>A0A6S6TRZ1</accession>
<dbReference type="EMBL" id="CACVAU010000064">
    <property type="protein sequence ID" value="CAA6822085.1"/>
    <property type="molecule type" value="Genomic_DNA"/>
</dbReference>
<reference evidence="2" key="1">
    <citation type="submission" date="2020-01" db="EMBL/GenBank/DDBJ databases">
        <authorList>
            <person name="Meier V. D."/>
            <person name="Meier V D."/>
        </authorList>
    </citation>
    <scope>NUCLEOTIDE SEQUENCE</scope>
    <source>
        <strain evidence="2">HLG_WM_MAG_05</strain>
    </source>
</reference>
<dbReference type="Gene3D" id="3.40.30.10">
    <property type="entry name" value="Glutaredoxin"/>
    <property type="match status" value="1"/>
</dbReference>
<protein>
    <recommendedName>
        <fullName evidence="3">Thioredoxin domain-containing protein</fullName>
    </recommendedName>
</protein>
<feature type="signal peptide" evidence="1">
    <location>
        <begin position="1"/>
        <end position="20"/>
    </location>
</feature>
<dbReference type="InterPro" id="IPR036249">
    <property type="entry name" value="Thioredoxin-like_sf"/>
</dbReference>